<reference evidence="1" key="2">
    <citation type="submission" date="2021-10" db="EMBL/GenBank/DDBJ databases">
        <title>Phylogenomics reveals ancestral predisposition of the termite-cultivated fungus Termitomyces towards a domesticated lifestyle.</title>
        <authorList>
            <person name="Auxier B."/>
            <person name="Grum-Grzhimaylo A."/>
            <person name="Cardenas M.E."/>
            <person name="Lodge J.D."/>
            <person name="Laessoe T."/>
            <person name="Pedersen O."/>
            <person name="Smith M.E."/>
            <person name="Kuyper T.W."/>
            <person name="Franco-Molano E.A."/>
            <person name="Baroni T.J."/>
            <person name="Aanen D.K."/>
        </authorList>
    </citation>
    <scope>NUCLEOTIDE SEQUENCE</scope>
    <source>
        <strain evidence="1">D49</strain>
    </source>
</reference>
<sequence>DIIEKLYDFNHEPENNTIKDYAPGKRGQKSLHSWGGARTRQLLQAVYTLAFSCLLRFDEVLKIRMEHVTVVNDRLIKLMLCGVAILAGGGNGRFTSVTIVEVERAASV</sequence>
<dbReference type="EMBL" id="JABCKI010001245">
    <property type="protein sequence ID" value="KAG5649274.1"/>
    <property type="molecule type" value="Genomic_DNA"/>
</dbReference>
<dbReference type="Proteomes" id="UP000717328">
    <property type="component" value="Unassembled WGS sequence"/>
</dbReference>
<feature type="non-terminal residue" evidence="1">
    <location>
        <position position="1"/>
    </location>
</feature>
<evidence type="ECO:0000313" key="2">
    <source>
        <dbReference type="EMBL" id="KAG5649274.1"/>
    </source>
</evidence>
<evidence type="ECO:0000313" key="1">
    <source>
        <dbReference type="EMBL" id="KAG5634038.1"/>
    </source>
</evidence>
<proteinExistence type="predicted"/>
<gene>
    <name evidence="1" type="ORF">H0H81_003676</name>
    <name evidence="2" type="ORF">H0H81_004909</name>
</gene>
<dbReference type="OrthoDB" id="3163890at2759"/>
<dbReference type="EMBL" id="JABCKI010006697">
    <property type="protein sequence ID" value="KAG5634038.1"/>
    <property type="molecule type" value="Genomic_DNA"/>
</dbReference>
<protein>
    <submittedName>
        <fullName evidence="1">Uncharacterized protein</fullName>
    </submittedName>
</protein>
<dbReference type="AlphaFoldDB" id="A0A9P7FPU9"/>
<reference evidence="1" key="1">
    <citation type="submission" date="2021-02" db="EMBL/GenBank/DDBJ databases">
        <authorList>
            <person name="Nieuwenhuis M."/>
            <person name="Van De Peppel L.J.J."/>
        </authorList>
    </citation>
    <scope>NUCLEOTIDE SEQUENCE</scope>
    <source>
        <strain evidence="1">D49</strain>
    </source>
</reference>
<evidence type="ECO:0000313" key="3">
    <source>
        <dbReference type="Proteomes" id="UP000717328"/>
    </source>
</evidence>
<organism evidence="1 3">
    <name type="scientific">Sphagnurus paluster</name>
    <dbReference type="NCBI Taxonomy" id="117069"/>
    <lineage>
        <taxon>Eukaryota</taxon>
        <taxon>Fungi</taxon>
        <taxon>Dikarya</taxon>
        <taxon>Basidiomycota</taxon>
        <taxon>Agaricomycotina</taxon>
        <taxon>Agaricomycetes</taxon>
        <taxon>Agaricomycetidae</taxon>
        <taxon>Agaricales</taxon>
        <taxon>Tricholomatineae</taxon>
        <taxon>Lyophyllaceae</taxon>
        <taxon>Sphagnurus</taxon>
    </lineage>
</organism>
<comment type="caution">
    <text evidence="1">The sequence shown here is derived from an EMBL/GenBank/DDBJ whole genome shotgun (WGS) entry which is preliminary data.</text>
</comment>
<keyword evidence="3" id="KW-1185">Reference proteome</keyword>
<name>A0A9P7FPU9_9AGAR</name>
<accession>A0A9P7FPU9</accession>